<dbReference type="InterPro" id="IPR020846">
    <property type="entry name" value="MFS_dom"/>
</dbReference>
<gene>
    <name evidence="11" type="ORF">DFH08DRAFT_697513</name>
</gene>
<feature type="compositionally biased region" description="Polar residues" evidence="8">
    <location>
        <begin position="1"/>
        <end position="24"/>
    </location>
</feature>
<evidence type="ECO:0000256" key="6">
    <source>
        <dbReference type="ARBA" id="ARBA00023136"/>
    </source>
</evidence>
<comment type="subcellular location">
    <subcellularLocation>
        <location evidence="1">Cell membrane</location>
        <topology evidence="1">Multi-pass membrane protein</topology>
    </subcellularLocation>
</comment>
<proteinExistence type="inferred from homology"/>
<evidence type="ECO:0000313" key="12">
    <source>
        <dbReference type="Proteomes" id="UP001218218"/>
    </source>
</evidence>
<evidence type="ECO:0000256" key="9">
    <source>
        <dbReference type="SAM" id="Phobius"/>
    </source>
</evidence>
<dbReference type="Gene3D" id="1.20.1250.20">
    <property type="entry name" value="MFS general substrate transporter like domains"/>
    <property type="match status" value="1"/>
</dbReference>
<dbReference type="FunFam" id="1.20.1250.20:FF:000082">
    <property type="entry name" value="MFS multidrug transporter, putative"/>
    <property type="match status" value="1"/>
</dbReference>
<feature type="transmembrane region" description="Helical" evidence="9">
    <location>
        <begin position="252"/>
        <end position="273"/>
    </location>
</feature>
<keyword evidence="3" id="KW-1003">Cell membrane</keyword>
<evidence type="ECO:0000256" key="8">
    <source>
        <dbReference type="SAM" id="MobiDB-lite"/>
    </source>
</evidence>
<evidence type="ECO:0000259" key="10">
    <source>
        <dbReference type="PROSITE" id="PS50850"/>
    </source>
</evidence>
<dbReference type="GO" id="GO:0022857">
    <property type="term" value="F:transmembrane transporter activity"/>
    <property type="evidence" value="ECO:0007669"/>
    <property type="project" value="InterPro"/>
</dbReference>
<keyword evidence="2" id="KW-0813">Transport</keyword>
<evidence type="ECO:0000256" key="3">
    <source>
        <dbReference type="ARBA" id="ARBA00022475"/>
    </source>
</evidence>
<keyword evidence="12" id="KW-1185">Reference proteome</keyword>
<dbReference type="PANTHER" id="PTHR23502:SF186">
    <property type="entry name" value="MAJOR FACILITATOR SUPERFAMILY (MFS) PROFILE DOMAIN-CONTAINING PROTEIN"/>
    <property type="match status" value="1"/>
</dbReference>
<feature type="transmembrane region" description="Helical" evidence="9">
    <location>
        <begin position="115"/>
        <end position="137"/>
    </location>
</feature>
<protein>
    <submittedName>
        <fullName evidence="11">MFS general substrate transporter</fullName>
    </submittedName>
</protein>
<comment type="caution">
    <text evidence="11">The sequence shown here is derived from an EMBL/GenBank/DDBJ whole genome shotgun (WGS) entry which is preliminary data.</text>
</comment>
<dbReference type="CDD" id="cd17323">
    <property type="entry name" value="MFS_Tpo1_MDR_like"/>
    <property type="match status" value="1"/>
</dbReference>
<reference evidence="11" key="1">
    <citation type="submission" date="2023-03" db="EMBL/GenBank/DDBJ databases">
        <title>Massive genome expansion in bonnet fungi (Mycena s.s.) driven by repeated elements and novel gene families across ecological guilds.</title>
        <authorList>
            <consortium name="Lawrence Berkeley National Laboratory"/>
            <person name="Harder C.B."/>
            <person name="Miyauchi S."/>
            <person name="Viragh M."/>
            <person name="Kuo A."/>
            <person name="Thoen E."/>
            <person name="Andreopoulos B."/>
            <person name="Lu D."/>
            <person name="Skrede I."/>
            <person name="Drula E."/>
            <person name="Henrissat B."/>
            <person name="Morin E."/>
            <person name="Kohler A."/>
            <person name="Barry K."/>
            <person name="LaButti K."/>
            <person name="Morin E."/>
            <person name="Salamov A."/>
            <person name="Lipzen A."/>
            <person name="Mereny Z."/>
            <person name="Hegedus B."/>
            <person name="Baldrian P."/>
            <person name="Stursova M."/>
            <person name="Weitz H."/>
            <person name="Taylor A."/>
            <person name="Grigoriev I.V."/>
            <person name="Nagy L.G."/>
            <person name="Martin F."/>
            <person name="Kauserud H."/>
        </authorList>
    </citation>
    <scope>NUCLEOTIDE SEQUENCE</scope>
    <source>
        <strain evidence="11">CBHHK002</strain>
    </source>
</reference>
<feature type="transmembrane region" description="Helical" evidence="9">
    <location>
        <begin position="330"/>
        <end position="356"/>
    </location>
</feature>
<evidence type="ECO:0000256" key="1">
    <source>
        <dbReference type="ARBA" id="ARBA00004651"/>
    </source>
</evidence>
<keyword evidence="5 9" id="KW-1133">Transmembrane helix</keyword>
<feature type="transmembrane region" description="Helical" evidence="9">
    <location>
        <begin position="368"/>
        <end position="387"/>
    </location>
</feature>
<keyword evidence="4 9" id="KW-0812">Transmembrane</keyword>
<dbReference type="Proteomes" id="UP001218218">
    <property type="component" value="Unassembled WGS sequence"/>
</dbReference>
<dbReference type="PROSITE" id="PS50850">
    <property type="entry name" value="MFS"/>
    <property type="match status" value="1"/>
</dbReference>
<dbReference type="InterPro" id="IPR011701">
    <property type="entry name" value="MFS"/>
</dbReference>
<organism evidence="11 12">
    <name type="scientific">Mycena albidolilacea</name>
    <dbReference type="NCBI Taxonomy" id="1033008"/>
    <lineage>
        <taxon>Eukaryota</taxon>
        <taxon>Fungi</taxon>
        <taxon>Dikarya</taxon>
        <taxon>Basidiomycota</taxon>
        <taxon>Agaricomycotina</taxon>
        <taxon>Agaricomycetes</taxon>
        <taxon>Agaricomycetidae</taxon>
        <taxon>Agaricales</taxon>
        <taxon>Marasmiineae</taxon>
        <taxon>Mycenaceae</taxon>
        <taxon>Mycena</taxon>
    </lineage>
</organism>
<feature type="region of interest" description="Disordered" evidence="8">
    <location>
        <begin position="535"/>
        <end position="563"/>
    </location>
</feature>
<feature type="region of interest" description="Disordered" evidence="8">
    <location>
        <begin position="1"/>
        <end position="30"/>
    </location>
</feature>
<feature type="transmembrane region" description="Helical" evidence="9">
    <location>
        <begin position="224"/>
        <end position="246"/>
    </location>
</feature>
<feature type="transmembrane region" description="Helical" evidence="9">
    <location>
        <begin position="75"/>
        <end position="95"/>
    </location>
</feature>
<sequence length="563" mass="61975">MSSEWESSSTICDHSCDTHPSSESTQHDVEKALPAPPTVARTYPGSGTQQDPYVVDWVSEQDPENPLNFHNCKKWIITSQLAFCTWTISFSSSVYSGGLGTMARDLNISDNVAILGLSLYVLGFALGCASFLTFCYAKNNQPLFTGLLQIFAPMGEMYGRRFVFFLTLAAYTVFQLEGCLAGRNVYALLSCRFFTGIFGSSPLTNAPSQIADIWNARERGLASAIYSGMPFLGPIIGPVVGGYVVMKLDWHFNFVFMFIFSLLSLISGAILTPETYTPVLLRRRAGKLTRESKGIVHYVSVHDLGRSKSISQAIFTNFSRPFVFLIKEPIVLAVACYISLVYGTLYALFAAFPIVFQEHRHFTSAEGGLAFTGIGIGIIFGLASTPIQNRIYWQAMEKSETGRAAPEARLHQAMIGGVFIPIGLFWFAFSASPSVHWLVPIVGSAFFGMGIAQILQSLTSYLMDAYELYFASAVASTIVLRSVCAAFLPQVVPVMFSRLGDEAAMSVFGALGLICTPIPFLFWRYGQWIRSKSSVAYKEPPRSDSSSEITRCETQSEKDVEHP</sequence>
<feature type="transmembrane region" description="Helical" evidence="9">
    <location>
        <begin position="158"/>
        <end position="174"/>
    </location>
</feature>
<evidence type="ECO:0000256" key="4">
    <source>
        <dbReference type="ARBA" id="ARBA00022692"/>
    </source>
</evidence>
<evidence type="ECO:0000256" key="7">
    <source>
        <dbReference type="ARBA" id="ARBA00038459"/>
    </source>
</evidence>
<feature type="domain" description="Major facilitator superfamily (MFS) profile" evidence="10">
    <location>
        <begin position="77"/>
        <end position="527"/>
    </location>
</feature>
<evidence type="ECO:0000256" key="5">
    <source>
        <dbReference type="ARBA" id="ARBA00022989"/>
    </source>
</evidence>
<feature type="transmembrane region" description="Helical" evidence="9">
    <location>
        <begin position="408"/>
        <end position="429"/>
    </location>
</feature>
<feature type="transmembrane region" description="Helical" evidence="9">
    <location>
        <begin position="468"/>
        <end position="491"/>
    </location>
</feature>
<feature type="transmembrane region" description="Helical" evidence="9">
    <location>
        <begin position="435"/>
        <end position="456"/>
    </location>
</feature>
<evidence type="ECO:0000256" key="2">
    <source>
        <dbReference type="ARBA" id="ARBA00022448"/>
    </source>
</evidence>
<dbReference type="AlphaFoldDB" id="A0AAD7A4P9"/>
<accession>A0AAD7A4P9</accession>
<name>A0AAD7A4P9_9AGAR</name>
<dbReference type="EMBL" id="JARIHO010000016">
    <property type="protein sequence ID" value="KAJ7349457.1"/>
    <property type="molecule type" value="Genomic_DNA"/>
</dbReference>
<comment type="similarity">
    <text evidence="7">Belongs to the major facilitator superfamily. DHA1 family. Polyamines/proton antiporter (TC 2.A.1.2.16) subfamily.</text>
</comment>
<evidence type="ECO:0000313" key="11">
    <source>
        <dbReference type="EMBL" id="KAJ7349457.1"/>
    </source>
</evidence>
<dbReference type="SUPFAM" id="SSF103473">
    <property type="entry name" value="MFS general substrate transporter"/>
    <property type="match status" value="1"/>
</dbReference>
<feature type="compositionally biased region" description="Basic and acidic residues" evidence="8">
    <location>
        <begin position="550"/>
        <end position="563"/>
    </location>
</feature>
<dbReference type="PANTHER" id="PTHR23502">
    <property type="entry name" value="MAJOR FACILITATOR SUPERFAMILY"/>
    <property type="match status" value="1"/>
</dbReference>
<dbReference type="Pfam" id="PF07690">
    <property type="entry name" value="MFS_1"/>
    <property type="match status" value="1"/>
</dbReference>
<dbReference type="GO" id="GO:0005886">
    <property type="term" value="C:plasma membrane"/>
    <property type="evidence" value="ECO:0007669"/>
    <property type="project" value="UniProtKB-SubCell"/>
</dbReference>
<feature type="transmembrane region" description="Helical" evidence="9">
    <location>
        <begin position="503"/>
        <end position="523"/>
    </location>
</feature>
<dbReference type="InterPro" id="IPR036259">
    <property type="entry name" value="MFS_trans_sf"/>
</dbReference>
<keyword evidence="6 9" id="KW-0472">Membrane</keyword>